<accession>A0A0G4GKI4</accession>
<keyword evidence="3" id="KW-1185">Reference proteome</keyword>
<dbReference type="VEuPathDB" id="CryptoDB:Vbra_18125"/>
<feature type="region of interest" description="Disordered" evidence="1">
    <location>
        <begin position="160"/>
        <end position="179"/>
    </location>
</feature>
<dbReference type="PANTHER" id="PTHR41747">
    <property type="entry name" value="CHROMOSOME UNDETERMINED SCAFFOLD_128, WHOLE GENOME SHOTGUN SEQUENCE"/>
    <property type="match status" value="1"/>
</dbReference>
<dbReference type="EMBL" id="CDMY01000698">
    <property type="protein sequence ID" value="CEM30545.1"/>
    <property type="molecule type" value="Genomic_DNA"/>
</dbReference>
<dbReference type="InParanoid" id="A0A0G4GKI4"/>
<sequence>MASAEGASLGNFKGVMLCNRPGEAPLDKKKSGSGPPTFKWVTSHEPVGLCPAKKVTVAESCPPGSLPAMAAHKKFLRELAAQVRDTKQYLALEATEEEARHRKIKAKGDAQREAVRAMMADYWTERGVTLRKQPKRDEAAGAEPVQPERSRLMEALQLSGPRKHGRGVGAARQEEDASKRPLWAMTAQQVEAAEEENADSLIQFASSLDFEEYVHDLEFKSALSFLATRARQLQKEEEEWQQQLLDDLNAAEEQPAEEANPQEGALEQELLTNGKHNGHVLNGEAPAAGLEDRPAWNGSPEGEGDAKAEADRVLHTSQQMRNVHSNASVRALIGRTKAEKAVAKREDVTDTLKADKYVPPLIVTSEEGSELRGRAKQILPSNMPYLYRNPAV</sequence>
<evidence type="ECO:0000313" key="3">
    <source>
        <dbReference type="Proteomes" id="UP000041254"/>
    </source>
</evidence>
<dbReference type="PANTHER" id="PTHR41747:SF1">
    <property type="entry name" value="CHROMOSOME UNDETERMINED SCAFFOLD_128, WHOLE GENOME SHOTGUN SEQUENCE"/>
    <property type="match status" value="1"/>
</dbReference>
<name>A0A0G4GKI4_VITBC</name>
<feature type="region of interest" description="Disordered" evidence="1">
    <location>
        <begin position="276"/>
        <end position="309"/>
    </location>
</feature>
<dbReference type="OMA" id="RANNWSV"/>
<organism evidence="2 3">
    <name type="scientific">Vitrella brassicaformis (strain CCMP3155)</name>
    <dbReference type="NCBI Taxonomy" id="1169540"/>
    <lineage>
        <taxon>Eukaryota</taxon>
        <taxon>Sar</taxon>
        <taxon>Alveolata</taxon>
        <taxon>Colpodellida</taxon>
        <taxon>Vitrellaceae</taxon>
        <taxon>Vitrella</taxon>
    </lineage>
</organism>
<dbReference type="Proteomes" id="UP000041254">
    <property type="component" value="Unassembled WGS sequence"/>
</dbReference>
<dbReference type="OrthoDB" id="250654at2759"/>
<reference evidence="2 3" key="1">
    <citation type="submission" date="2014-11" db="EMBL/GenBank/DDBJ databases">
        <authorList>
            <person name="Zhu J."/>
            <person name="Qi W."/>
            <person name="Song R."/>
        </authorList>
    </citation>
    <scope>NUCLEOTIDE SEQUENCE [LARGE SCALE GENOMIC DNA]</scope>
</reference>
<evidence type="ECO:0000256" key="1">
    <source>
        <dbReference type="SAM" id="MobiDB-lite"/>
    </source>
</evidence>
<gene>
    <name evidence="2" type="ORF">Vbra_18125</name>
</gene>
<evidence type="ECO:0000313" key="2">
    <source>
        <dbReference type="EMBL" id="CEM30545.1"/>
    </source>
</evidence>
<dbReference type="AlphaFoldDB" id="A0A0G4GKI4"/>
<proteinExistence type="predicted"/>
<protein>
    <submittedName>
        <fullName evidence="2">Uncharacterized protein</fullName>
    </submittedName>
</protein>